<dbReference type="Pfam" id="PF17660">
    <property type="entry name" value="BTRD1"/>
    <property type="match status" value="4"/>
</dbReference>
<keyword evidence="1" id="KW-0732">Signal</keyword>
<evidence type="ECO:0000256" key="1">
    <source>
        <dbReference type="SAM" id="SignalP"/>
    </source>
</evidence>
<feature type="chain" id="PRO_5019842835" evidence="1">
    <location>
        <begin position="33"/>
        <end position="296"/>
    </location>
</feature>
<evidence type="ECO:0000313" key="3">
    <source>
        <dbReference type="Proteomes" id="UP000277671"/>
    </source>
</evidence>
<dbReference type="EMBL" id="RBKT01000001">
    <property type="protein sequence ID" value="RKR92401.1"/>
    <property type="molecule type" value="Genomic_DNA"/>
</dbReference>
<dbReference type="AlphaFoldDB" id="A0A495JU89"/>
<sequence>MSKISTRRSSIALASVLGVLVTLAGGATPAVAEDRASIAAGVVRYNAIWEPGDDARPRVHTYTSHDLLERNSELFNQGYRIDSISQTRLDNGESRYDAIWRPGSGSSPVVIGWSEQQFWNQNAIYWEQGLRLWRVNRYLHNGAFHYDGIWKPGTDGRRVAAGWTLAALQAEDIRMRAQGYRLIQTAGVRENLLGSEIRYIGIWMPGTDARPTLFGATWDEMIQANANHWTSGYRTKYLNVYRTHQGHLRYDVIWEPGNDGRPVITAPAYAELMARDAELQTAGYRMTVVQGYVSPS</sequence>
<dbReference type="PROSITE" id="PS51318">
    <property type="entry name" value="TAT"/>
    <property type="match status" value="1"/>
</dbReference>
<feature type="signal peptide" evidence="1">
    <location>
        <begin position="1"/>
        <end position="32"/>
    </location>
</feature>
<dbReference type="InterPro" id="IPR049511">
    <property type="entry name" value="PGH-like_rpt"/>
</dbReference>
<evidence type="ECO:0000313" key="2">
    <source>
        <dbReference type="EMBL" id="RKR92401.1"/>
    </source>
</evidence>
<comment type="caution">
    <text evidence="2">The sequence shown here is derived from an EMBL/GenBank/DDBJ whole genome shotgun (WGS) entry which is preliminary data.</text>
</comment>
<dbReference type="Proteomes" id="UP000277671">
    <property type="component" value="Unassembled WGS sequence"/>
</dbReference>
<dbReference type="RefSeq" id="WP_147457208.1">
    <property type="nucleotide sequence ID" value="NZ_RBKT01000001.1"/>
</dbReference>
<dbReference type="OrthoDB" id="9815245at2"/>
<gene>
    <name evidence="2" type="ORF">BDK92_6840</name>
</gene>
<proteinExistence type="predicted"/>
<keyword evidence="3" id="KW-1185">Reference proteome</keyword>
<organism evidence="2 3">
    <name type="scientific">Micromonospora pisi</name>
    <dbReference type="NCBI Taxonomy" id="589240"/>
    <lineage>
        <taxon>Bacteria</taxon>
        <taxon>Bacillati</taxon>
        <taxon>Actinomycetota</taxon>
        <taxon>Actinomycetes</taxon>
        <taxon>Micromonosporales</taxon>
        <taxon>Micromonosporaceae</taxon>
        <taxon>Micromonospora</taxon>
    </lineage>
</organism>
<protein>
    <submittedName>
        <fullName evidence="2">Uncharacterized protein</fullName>
    </submittedName>
</protein>
<dbReference type="InterPro" id="IPR006311">
    <property type="entry name" value="TAT_signal"/>
</dbReference>
<reference evidence="2 3" key="1">
    <citation type="submission" date="2018-10" db="EMBL/GenBank/DDBJ databases">
        <title>Sequencing the genomes of 1000 actinobacteria strains.</title>
        <authorList>
            <person name="Klenk H.-P."/>
        </authorList>
    </citation>
    <scope>NUCLEOTIDE SEQUENCE [LARGE SCALE GENOMIC DNA]</scope>
    <source>
        <strain evidence="2 3">DSM 45175</strain>
    </source>
</reference>
<accession>A0A495JU89</accession>
<name>A0A495JU89_9ACTN</name>